<dbReference type="AlphaFoldDB" id="A0AAN4ZF25"/>
<reference evidence="2" key="1">
    <citation type="submission" date="2022-10" db="EMBL/GenBank/DDBJ databases">
        <title>Genome assembly of Pristionchus species.</title>
        <authorList>
            <person name="Yoshida K."/>
            <person name="Sommer R.J."/>
        </authorList>
    </citation>
    <scope>NUCLEOTIDE SEQUENCE [LARGE SCALE GENOMIC DNA]</scope>
    <source>
        <strain evidence="2">RS5460</strain>
    </source>
</reference>
<name>A0AAN4ZF25_9BILA</name>
<protein>
    <submittedName>
        <fullName evidence="1">Uncharacterized protein</fullName>
    </submittedName>
</protein>
<comment type="caution">
    <text evidence="1">The sequence shown here is derived from an EMBL/GenBank/DDBJ whole genome shotgun (WGS) entry which is preliminary data.</text>
</comment>
<sequence length="114" mass="12886">RYLCHLHLMDQSTLLVSLVTIEVLHSIVSLPSSFLPLRRVWREEREGVSCLLHGLQKGTVSDGSGMRMNRVDWKCLHSTLDGRMDEIHPVIHHSSVRGTDAADYGSHSRNGLSW</sequence>
<organism evidence="1 2">
    <name type="scientific">Pristionchus mayeri</name>
    <dbReference type="NCBI Taxonomy" id="1317129"/>
    <lineage>
        <taxon>Eukaryota</taxon>
        <taxon>Metazoa</taxon>
        <taxon>Ecdysozoa</taxon>
        <taxon>Nematoda</taxon>
        <taxon>Chromadorea</taxon>
        <taxon>Rhabditida</taxon>
        <taxon>Rhabditina</taxon>
        <taxon>Diplogasteromorpha</taxon>
        <taxon>Diplogasteroidea</taxon>
        <taxon>Neodiplogasteridae</taxon>
        <taxon>Pristionchus</taxon>
    </lineage>
</organism>
<evidence type="ECO:0000313" key="2">
    <source>
        <dbReference type="Proteomes" id="UP001328107"/>
    </source>
</evidence>
<feature type="non-terminal residue" evidence="1">
    <location>
        <position position="1"/>
    </location>
</feature>
<evidence type="ECO:0000313" key="1">
    <source>
        <dbReference type="EMBL" id="GMR36597.1"/>
    </source>
</evidence>
<dbReference type="EMBL" id="BTRK01000002">
    <property type="protein sequence ID" value="GMR36597.1"/>
    <property type="molecule type" value="Genomic_DNA"/>
</dbReference>
<dbReference type="Proteomes" id="UP001328107">
    <property type="component" value="Unassembled WGS sequence"/>
</dbReference>
<keyword evidence="2" id="KW-1185">Reference proteome</keyword>
<accession>A0AAN4ZF25</accession>
<proteinExistence type="predicted"/>
<gene>
    <name evidence="1" type="ORF">PMAYCL1PPCAC_06792</name>
</gene>